<dbReference type="EMBL" id="JANEYF010000115">
    <property type="protein sequence ID" value="KAJ8972175.1"/>
    <property type="molecule type" value="Genomic_DNA"/>
</dbReference>
<protein>
    <submittedName>
        <fullName evidence="2">Uncharacterized protein</fullName>
    </submittedName>
</protein>
<evidence type="ECO:0000313" key="3">
    <source>
        <dbReference type="Proteomes" id="UP001162156"/>
    </source>
</evidence>
<evidence type="ECO:0000256" key="1">
    <source>
        <dbReference type="SAM" id="MobiDB-lite"/>
    </source>
</evidence>
<comment type="caution">
    <text evidence="2">The sequence shown here is derived from an EMBL/GenBank/DDBJ whole genome shotgun (WGS) entry which is preliminary data.</text>
</comment>
<dbReference type="Proteomes" id="UP001162156">
    <property type="component" value="Unassembled WGS sequence"/>
</dbReference>
<feature type="region of interest" description="Disordered" evidence="1">
    <location>
        <begin position="50"/>
        <end position="84"/>
    </location>
</feature>
<dbReference type="AlphaFoldDB" id="A0AAV8ZUY8"/>
<gene>
    <name evidence="2" type="ORF">NQ314_000305</name>
</gene>
<accession>A0AAV8ZUY8</accession>
<keyword evidence="3" id="KW-1185">Reference proteome</keyword>
<name>A0AAV8ZUY8_9CUCU</name>
<organism evidence="2 3">
    <name type="scientific">Rhamnusium bicolor</name>
    <dbReference type="NCBI Taxonomy" id="1586634"/>
    <lineage>
        <taxon>Eukaryota</taxon>
        <taxon>Metazoa</taxon>
        <taxon>Ecdysozoa</taxon>
        <taxon>Arthropoda</taxon>
        <taxon>Hexapoda</taxon>
        <taxon>Insecta</taxon>
        <taxon>Pterygota</taxon>
        <taxon>Neoptera</taxon>
        <taxon>Endopterygota</taxon>
        <taxon>Coleoptera</taxon>
        <taxon>Polyphaga</taxon>
        <taxon>Cucujiformia</taxon>
        <taxon>Chrysomeloidea</taxon>
        <taxon>Cerambycidae</taxon>
        <taxon>Lepturinae</taxon>
        <taxon>Rhagiini</taxon>
        <taxon>Rhamnusium</taxon>
    </lineage>
</organism>
<feature type="compositionally biased region" description="Polar residues" evidence="1">
    <location>
        <begin position="67"/>
        <end position="84"/>
    </location>
</feature>
<feature type="compositionally biased region" description="Basic and acidic residues" evidence="1">
    <location>
        <begin position="53"/>
        <end position="66"/>
    </location>
</feature>
<reference evidence="2" key="1">
    <citation type="journal article" date="2023" name="Insect Mol. Biol.">
        <title>Genome sequencing provides insights into the evolution of gene families encoding plant cell wall-degrading enzymes in longhorned beetles.</title>
        <authorList>
            <person name="Shin N.R."/>
            <person name="Okamura Y."/>
            <person name="Kirsch R."/>
            <person name="Pauchet Y."/>
        </authorList>
    </citation>
    <scope>NUCLEOTIDE SEQUENCE</scope>
    <source>
        <strain evidence="2">RBIC_L_NR</strain>
    </source>
</reference>
<evidence type="ECO:0000313" key="2">
    <source>
        <dbReference type="EMBL" id="KAJ8972175.1"/>
    </source>
</evidence>
<dbReference type="PANTHER" id="PTHR33480">
    <property type="entry name" value="SET DOMAIN-CONTAINING PROTEIN-RELATED"/>
    <property type="match status" value="1"/>
</dbReference>
<sequence length="399" mass="45839">MEFELFPKESVNLQTHSNVNALEHEESSHNKNTNMVSEERCIGRSKQGILSTHDNENDVNNTHDQDNSSVSEQSNTSGDSENIHVNYSTKSSLGSRVYDKRHVCYFCNKFVGKVTRHLEIMHQNEVEVAKLLVQKPSARKDGFFCLLRAGDYYHNCEVLSTKKELEWQNRISSAAIRTLRDKKMNATLLLPVTDDIMKLNTYLDERINESTNNLNLELIPENLATLACVLLSRIILFNKRRSDLEISLVNRLTIVEVPGKVPILLTPNMKQAIDKLIKTRHLVNIYINNPFVFTRGHKSLGYLRGHDCLRKCCSELDLKEPRLIRSTKLRKHDIRIHREFYRLHKSAVEITKISRLLLAVDKGNVNKFAGKSLSEIIIQELPDIDMSDSETEEESITNE</sequence>
<proteinExistence type="predicted"/>